<gene>
    <name evidence="2" type="ORF">A3K86_18775</name>
</gene>
<proteinExistence type="predicted"/>
<dbReference type="SUPFAM" id="SSF53474">
    <property type="entry name" value="alpha/beta-Hydrolases"/>
    <property type="match status" value="1"/>
</dbReference>
<accession>A0A178K171</accession>
<comment type="caution">
    <text evidence="2">The sequence shown here is derived from an EMBL/GenBank/DDBJ whole genome shotgun (WGS) entry which is preliminary data.</text>
</comment>
<dbReference type="InterPro" id="IPR029058">
    <property type="entry name" value="AB_hydrolase_fold"/>
</dbReference>
<feature type="domain" description="Serine aminopeptidase S33" evidence="1">
    <location>
        <begin position="75"/>
        <end position="183"/>
    </location>
</feature>
<dbReference type="STRING" id="858640.A3K86_18775"/>
<dbReference type="InterPro" id="IPR022742">
    <property type="entry name" value="Hydrolase_4"/>
</dbReference>
<evidence type="ECO:0000313" key="3">
    <source>
        <dbReference type="Proteomes" id="UP000078503"/>
    </source>
</evidence>
<dbReference type="Pfam" id="PF12146">
    <property type="entry name" value="Hydrolase_4"/>
    <property type="match status" value="1"/>
</dbReference>
<dbReference type="RefSeq" id="WP_068334985.1">
    <property type="nucleotide sequence ID" value="NZ_LVHF01000033.1"/>
</dbReference>
<evidence type="ECO:0000259" key="1">
    <source>
        <dbReference type="Pfam" id="PF12146"/>
    </source>
</evidence>
<dbReference type="PANTHER" id="PTHR12277">
    <property type="entry name" value="ALPHA/BETA HYDROLASE DOMAIN-CONTAINING PROTEIN"/>
    <property type="match status" value="1"/>
</dbReference>
<organism evidence="2 3">
    <name type="scientific">Photobacterium jeanii</name>
    <dbReference type="NCBI Taxonomy" id="858640"/>
    <lineage>
        <taxon>Bacteria</taxon>
        <taxon>Pseudomonadati</taxon>
        <taxon>Pseudomonadota</taxon>
        <taxon>Gammaproteobacteria</taxon>
        <taxon>Vibrionales</taxon>
        <taxon>Vibrionaceae</taxon>
        <taxon>Photobacterium</taxon>
    </lineage>
</organism>
<sequence length="303" mass="33582">MACFLGLKSVVYFKSVIGAKFIALMFSVLSLQGCANSTFFSPSQSAELNPEVRWLASQSGNDIAYLWLPTNHAIAKGAVIHFHGNSGHMEETKEKVDWLTEHGYDVMVFDYSGFGHSSGQVGDKAAYQDATSILHYIEALKAKSDIPVYTVATSTGGNIFLRAWADNPIEIDGIIIDSSFTSYVDTAEHVVEQGLFGELYSWMVHVVMRDDYAANQVADTLPIAPSLVLHCEQDKVVPIEFGEGIYHQLEGEKEFWRLTECKHARGLTTEYPEYQARLVNWLQKTAPDYPAEQAISGAVLAKN</sequence>
<reference evidence="2 3" key="1">
    <citation type="submission" date="2016-03" db="EMBL/GenBank/DDBJ databases">
        <title>Photobacterium proteolyticum sp. nov. a protease producing bacterium isolated from ocean sediments of Laizhou Bay.</title>
        <authorList>
            <person name="Li Y."/>
        </authorList>
    </citation>
    <scope>NUCLEOTIDE SEQUENCE [LARGE SCALE GENOMIC DNA]</scope>
    <source>
        <strain evidence="2 3">R-40508</strain>
    </source>
</reference>
<dbReference type="AlphaFoldDB" id="A0A178K171"/>
<evidence type="ECO:0000313" key="2">
    <source>
        <dbReference type="EMBL" id="OAN11021.1"/>
    </source>
</evidence>
<dbReference type="EMBL" id="LVHF01000033">
    <property type="protein sequence ID" value="OAN11021.1"/>
    <property type="molecule type" value="Genomic_DNA"/>
</dbReference>
<dbReference type="Gene3D" id="3.40.50.1820">
    <property type="entry name" value="alpha/beta hydrolase"/>
    <property type="match status" value="1"/>
</dbReference>
<dbReference type="Proteomes" id="UP000078503">
    <property type="component" value="Unassembled WGS sequence"/>
</dbReference>
<dbReference type="PANTHER" id="PTHR12277:SF81">
    <property type="entry name" value="PROTEIN ABHD13"/>
    <property type="match status" value="1"/>
</dbReference>
<keyword evidence="3" id="KW-1185">Reference proteome</keyword>
<name>A0A178K171_9GAMM</name>
<protein>
    <recommendedName>
        <fullName evidence="1">Serine aminopeptidase S33 domain-containing protein</fullName>
    </recommendedName>
</protein>